<accession>A0ABU3PBK7</accession>
<name>A0ABU3PBK7_9BURK</name>
<protein>
    <submittedName>
        <fullName evidence="1">Uncharacterized protein</fullName>
    </submittedName>
</protein>
<keyword evidence="2" id="KW-1185">Reference proteome</keyword>
<dbReference type="RefSeq" id="WP_315650472.1">
    <property type="nucleotide sequence ID" value="NZ_JAVXZY010000004.1"/>
</dbReference>
<comment type="caution">
    <text evidence="1">The sequence shown here is derived from an EMBL/GenBank/DDBJ whole genome shotgun (WGS) entry which is preliminary data.</text>
</comment>
<sequence length="65" mass="6922">MRQGRRGADTVCDERPPGAMAHRLRSLSAPAGHALSLCVLGRTVTERVQPTDARQTLSALAAARL</sequence>
<organism evidence="1 2">
    <name type="scientific">Roseateles aquae</name>
    <dbReference type="NCBI Taxonomy" id="3077235"/>
    <lineage>
        <taxon>Bacteria</taxon>
        <taxon>Pseudomonadati</taxon>
        <taxon>Pseudomonadota</taxon>
        <taxon>Betaproteobacteria</taxon>
        <taxon>Burkholderiales</taxon>
        <taxon>Sphaerotilaceae</taxon>
        <taxon>Roseateles</taxon>
    </lineage>
</organism>
<evidence type="ECO:0000313" key="1">
    <source>
        <dbReference type="EMBL" id="MDT8999920.1"/>
    </source>
</evidence>
<reference evidence="1" key="1">
    <citation type="submission" date="2023-09" db="EMBL/GenBank/DDBJ databases">
        <title>Paucibacter sp. APW11 Genome sequencing and assembly.</title>
        <authorList>
            <person name="Kim I."/>
        </authorList>
    </citation>
    <scope>NUCLEOTIDE SEQUENCE</scope>
    <source>
        <strain evidence="1">APW11</strain>
    </source>
</reference>
<gene>
    <name evidence="1" type="ORF">RQP53_11655</name>
</gene>
<proteinExistence type="predicted"/>
<dbReference type="Proteomes" id="UP001246372">
    <property type="component" value="Unassembled WGS sequence"/>
</dbReference>
<dbReference type="EMBL" id="JAVXZY010000004">
    <property type="protein sequence ID" value="MDT8999920.1"/>
    <property type="molecule type" value="Genomic_DNA"/>
</dbReference>
<evidence type="ECO:0000313" key="2">
    <source>
        <dbReference type="Proteomes" id="UP001246372"/>
    </source>
</evidence>